<keyword evidence="3" id="KW-1185">Reference proteome</keyword>
<comment type="caution">
    <text evidence="2">The sequence shown here is derived from an EMBL/GenBank/DDBJ whole genome shotgun (WGS) entry which is preliminary data.</text>
</comment>
<organism evidence="2 3">
    <name type="scientific">Rhododendron simsii</name>
    <name type="common">Sims's rhododendron</name>
    <dbReference type="NCBI Taxonomy" id="118357"/>
    <lineage>
        <taxon>Eukaryota</taxon>
        <taxon>Viridiplantae</taxon>
        <taxon>Streptophyta</taxon>
        <taxon>Embryophyta</taxon>
        <taxon>Tracheophyta</taxon>
        <taxon>Spermatophyta</taxon>
        <taxon>Magnoliopsida</taxon>
        <taxon>eudicotyledons</taxon>
        <taxon>Gunneridae</taxon>
        <taxon>Pentapetalae</taxon>
        <taxon>asterids</taxon>
        <taxon>Ericales</taxon>
        <taxon>Ericaceae</taxon>
        <taxon>Ericoideae</taxon>
        <taxon>Rhodoreae</taxon>
        <taxon>Rhododendron</taxon>
    </lineage>
</organism>
<dbReference type="PANTHER" id="PTHR45287">
    <property type="entry name" value="OS03G0691500 PROTEIN"/>
    <property type="match status" value="1"/>
</dbReference>
<dbReference type="OrthoDB" id="685795at2759"/>
<feature type="coiled-coil region" evidence="1">
    <location>
        <begin position="959"/>
        <end position="993"/>
    </location>
</feature>
<sequence>MERVCEELDDAKAEIEKLKAEFKTTAELCERLKRTHNEQQTKILEANAKIEKQSQELNEKADEISTTKQMYEELKSSMKEKEAMIKHLAASNDKLRVDFDEKLRKWDEEKREMVLAFDEANSNSSDHELKLHAFEEEIKGLKSFLSDSEKKRLEAEKKAEACRELRERDDMLFKQEEEKRKVEDQLKWKKEQFKHLEEAHEKLRCEFQQSKKEWEVEKSTLIDEISTLQTNLDSQMRISEGLQSRLQMCNQALAHEESRRKYLEVQLSETKTSFENVLSDCEEAKSKIECLTGQRDKDIASLRDMLGTKETIHKEMTYQVGRLEQENRELKFSLKEMQEAQIQEGGSSSSLSKLRNKLKGLEQTHRDCSKNLKVKEAEWSSELEKMKGDLTNCRFELESKDRTIKELNMELEGYRSLVMHLELQNEEKTLMLMVWKSEISEAQLKLADEMENINLKYSEREEEVSRLMRQLAVKNAALVKADQSIEEGHEKIESLLSKVESFSLVQEQKLQLQDEVERQKGMVMNLEWLNEEKSLMLFVLKSEISEAQLKLADKMENMDLENVKRDEEVSLLMKQLNMKSDALVKAETKIEECHEKIEECHEEMASLLSKVESFSLVQEQKLQLQDEVERQKGMVMNLEWLNEEKSLMLFVLKSEISEAQLKLADEMENMELENVKRDAEVSLLMKQLNMKSDALVKAETKIEECHEKIEECHEDMASLLRKVESLSLMEQQHLQLQNELESLKEMQMHLGLQNEEKSLTLLVVKSGISEARAKIANMALENSEKEEKISALLKQLDMKSAALVRAEEKIESLSSIAQKEDEISALLKQLEMKSAALVKAEETIESLSSTAKSVSLMELNQIQLQNELEKHKEMLKDAYRCQTRLKEQVLQMERYLKKVDDELSEKFCEGNELEFGLQLWKSVAEGLQATLEENQQLRKQVEGSLLAQVGVEVTLKQEKESLGRVVEERERRIEELERDIMVLDRELKTRENVSGGIHKEVECLEQECVRRELEGVIFTHINMEISYEHEKMSFQRLLEERDKKIDDLERLLLSMEERVKSSTTSFNLLHKAWEKITADGVLREIEIQEKLLVIAEMESDFINLEKKLELLQELFSRSKKESEEIESEMRAKQLEIKKLTSDLRTSGAVIDKIESEKRTLLDFIGSLFDRISELSDEDMELTGVWERIVQNFENNKRVIDLKVDNDEDEIFDPSKENVNTHPSSTTKRVDATVNERSPFRALNS</sequence>
<name>A0A834GDT4_RHOSS</name>
<feature type="coiled-coil region" evidence="1">
    <location>
        <begin position="1094"/>
        <end position="1142"/>
    </location>
</feature>
<accession>A0A834GDT4</accession>
<feature type="coiled-coil region" evidence="1">
    <location>
        <begin position="583"/>
        <end position="610"/>
    </location>
</feature>
<reference evidence="2" key="1">
    <citation type="submission" date="2019-11" db="EMBL/GenBank/DDBJ databases">
        <authorList>
            <person name="Liu Y."/>
            <person name="Hou J."/>
            <person name="Li T.-Q."/>
            <person name="Guan C.-H."/>
            <person name="Wu X."/>
            <person name="Wu H.-Z."/>
            <person name="Ling F."/>
            <person name="Zhang R."/>
            <person name="Shi X.-G."/>
            <person name="Ren J.-P."/>
            <person name="Chen E.-F."/>
            <person name="Sun J.-M."/>
        </authorList>
    </citation>
    <scope>NUCLEOTIDE SEQUENCE</scope>
    <source>
        <strain evidence="2">Adult_tree_wgs_1</strain>
        <tissue evidence="2">Leaves</tissue>
    </source>
</reference>
<dbReference type="PANTHER" id="PTHR45287:SF4">
    <property type="entry name" value="OS03G0691500 PROTEIN"/>
    <property type="match status" value="1"/>
</dbReference>
<gene>
    <name evidence="2" type="ORF">RHSIM_Rhsim10G0172900</name>
</gene>
<protein>
    <submittedName>
        <fullName evidence="2">Uncharacterized protein</fullName>
    </submittedName>
</protein>
<evidence type="ECO:0000313" key="3">
    <source>
        <dbReference type="Proteomes" id="UP000626092"/>
    </source>
</evidence>
<dbReference type="Proteomes" id="UP000626092">
    <property type="component" value="Unassembled WGS sequence"/>
</dbReference>
<feature type="coiled-coil region" evidence="1">
    <location>
        <begin position="1"/>
        <end position="91"/>
    </location>
</feature>
<evidence type="ECO:0000256" key="1">
    <source>
        <dbReference type="SAM" id="Coils"/>
    </source>
</evidence>
<dbReference type="InterPro" id="IPR040262">
    <property type="entry name" value="At4g38062-like"/>
</dbReference>
<feature type="coiled-coil region" evidence="1">
    <location>
        <begin position="695"/>
        <end position="836"/>
    </location>
</feature>
<feature type="coiled-coil region" evidence="1">
    <location>
        <begin position="145"/>
        <end position="231"/>
    </location>
</feature>
<keyword evidence="1" id="KW-0175">Coiled coil</keyword>
<dbReference type="EMBL" id="WJXA01000010">
    <property type="protein sequence ID" value="KAF7129516.1"/>
    <property type="molecule type" value="Genomic_DNA"/>
</dbReference>
<dbReference type="AlphaFoldDB" id="A0A834GDT4"/>
<evidence type="ECO:0000313" key="2">
    <source>
        <dbReference type="EMBL" id="KAF7129516.1"/>
    </source>
</evidence>
<proteinExistence type="predicted"/>
<feature type="coiled-coil region" evidence="1">
    <location>
        <begin position="320"/>
        <end position="424"/>
    </location>
</feature>